<comment type="similarity">
    <text evidence="1">Belongs to the free Met sulfoxide reductase family.</text>
</comment>
<dbReference type="RefSeq" id="WP_153447157.1">
    <property type="nucleotide sequence ID" value="NZ_CP045699.1"/>
</dbReference>
<accession>A0A5Q0TJ63</accession>
<dbReference type="EMBL" id="CP045699">
    <property type="protein sequence ID" value="QGA65007.1"/>
    <property type="molecule type" value="Genomic_DNA"/>
</dbReference>
<dbReference type="GO" id="GO:0033745">
    <property type="term" value="F:L-methionine-(R)-S-oxide reductase activity"/>
    <property type="evidence" value="ECO:0007669"/>
    <property type="project" value="TreeGrafter"/>
</dbReference>
<proteinExistence type="inferred from homology"/>
<dbReference type="AlphaFoldDB" id="A0A5Q0TJ63"/>
<dbReference type="PANTHER" id="PTHR21021:SF15">
    <property type="entry name" value="FREE METHIONINE-R-SULFOXIDE REDUCTASE"/>
    <property type="match status" value="1"/>
</dbReference>
<protein>
    <submittedName>
        <fullName evidence="3">GAF domain-containing protein</fullName>
    </submittedName>
</protein>
<dbReference type="Pfam" id="PF13185">
    <property type="entry name" value="GAF_2"/>
    <property type="match status" value="1"/>
</dbReference>
<dbReference type="InterPro" id="IPR051330">
    <property type="entry name" value="Phosphatase_reg/MetRdx"/>
</dbReference>
<gene>
    <name evidence="3" type="ORF">GFB47_06010</name>
</gene>
<organism evidence="3 4">
    <name type="scientific">Vibrio algicola</name>
    <dbReference type="NCBI Taxonomy" id="2662262"/>
    <lineage>
        <taxon>Bacteria</taxon>
        <taxon>Pseudomonadati</taxon>
        <taxon>Pseudomonadota</taxon>
        <taxon>Gammaproteobacteria</taxon>
        <taxon>Vibrionales</taxon>
        <taxon>Vibrionaceae</taxon>
        <taxon>Vibrio</taxon>
    </lineage>
</organism>
<dbReference type="SUPFAM" id="SSF55781">
    <property type="entry name" value="GAF domain-like"/>
    <property type="match status" value="1"/>
</dbReference>
<reference evidence="3 4" key="1">
    <citation type="submission" date="2019-10" db="EMBL/GenBank/DDBJ databases">
        <title>Vibrio sp. nov., isolated from Coralline algae surface.</title>
        <authorList>
            <person name="Geng Y."/>
            <person name="Zhang X."/>
        </authorList>
    </citation>
    <scope>NUCLEOTIDE SEQUENCE [LARGE SCALE GENOMIC DNA]</scope>
    <source>
        <strain evidence="3 4">SM1977</strain>
    </source>
</reference>
<evidence type="ECO:0000259" key="2">
    <source>
        <dbReference type="Pfam" id="PF13185"/>
    </source>
</evidence>
<dbReference type="FunFam" id="3.30.450.40:FF:000008">
    <property type="entry name" value="GAF domain-containing proteins"/>
    <property type="match status" value="1"/>
</dbReference>
<dbReference type="GO" id="GO:0005829">
    <property type="term" value="C:cytosol"/>
    <property type="evidence" value="ECO:0007669"/>
    <property type="project" value="TreeGrafter"/>
</dbReference>
<evidence type="ECO:0000313" key="4">
    <source>
        <dbReference type="Proteomes" id="UP000348942"/>
    </source>
</evidence>
<dbReference type="InterPro" id="IPR029016">
    <property type="entry name" value="GAF-like_dom_sf"/>
</dbReference>
<dbReference type="Proteomes" id="UP000348942">
    <property type="component" value="Chromosome 1"/>
</dbReference>
<dbReference type="Gene3D" id="3.30.450.40">
    <property type="match status" value="1"/>
</dbReference>
<sequence>MSNKLYSRLTAQVVAMIESEPDFIANLANISSILNMELESINWVGFYMLKDNELVLGPFQGNPACVRIPVGRGVCGSAVAQNAIQRVADVHAFSGHIACDAQSNSEIVIPFSINNEIVGVLDIDSPLFDRFSAEDEKGLSDLMAQVEIILQKHISPR</sequence>
<dbReference type="InterPro" id="IPR003018">
    <property type="entry name" value="GAF"/>
</dbReference>
<name>A0A5Q0TJ63_9VIBR</name>
<evidence type="ECO:0000256" key="1">
    <source>
        <dbReference type="ARBA" id="ARBA00038454"/>
    </source>
</evidence>
<evidence type="ECO:0000313" key="3">
    <source>
        <dbReference type="EMBL" id="QGA65007.1"/>
    </source>
</evidence>
<dbReference type="PROSITE" id="PS01320">
    <property type="entry name" value="UPF0067"/>
    <property type="match status" value="1"/>
</dbReference>
<keyword evidence="4" id="KW-1185">Reference proteome</keyword>
<dbReference type="InterPro" id="IPR000614">
    <property type="entry name" value="FRMsr_CS"/>
</dbReference>
<feature type="domain" description="GAF" evidence="2">
    <location>
        <begin position="44"/>
        <end position="151"/>
    </location>
</feature>
<dbReference type="PANTHER" id="PTHR21021">
    <property type="entry name" value="GAF/PUTATIVE CYTOSKELETAL PROTEIN"/>
    <property type="match status" value="1"/>
</dbReference>